<evidence type="ECO:0000256" key="1">
    <source>
        <dbReference type="SAM" id="SignalP"/>
    </source>
</evidence>
<dbReference type="Gene3D" id="3.40.50.1820">
    <property type="entry name" value="alpha/beta hydrolase"/>
    <property type="match status" value="1"/>
</dbReference>
<dbReference type="PANTHER" id="PTHR43798">
    <property type="entry name" value="MONOACYLGLYCEROL LIPASE"/>
    <property type="match status" value="1"/>
</dbReference>
<dbReference type="RefSeq" id="WP_189583795.1">
    <property type="nucleotide sequence ID" value="NZ_BMZR01000002.1"/>
</dbReference>
<evidence type="ECO:0000259" key="2">
    <source>
        <dbReference type="Pfam" id="PF00561"/>
    </source>
</evidence>
<keyword evidence="1" id="KW-0732">Signal</keyword>
<dbReference type="InterPro" id="IPR050266">
    <property type="entry name" value="AB_hydrolase_sf"/>
</dbReference>
<gene>
    <name evidence="3" type="ORF">GCM10016272_14170</name>
</gene>
<evidence type="ECO:0000313" key="3">
    <source>
        <dbReference type="EMBL" id="GHD31745.1"/>
    </source>
</evidence>
<evidence type="ECO:0000313" key="4">
    <source>
        <dbReference type="Proteomes" id="UP000610203"/>
    </source>
</evidence>
<dbReference type="PROSITE" id="PS51257">
    <property type="entry name" value="PROKAR_LIPOPROTEIN"/>
    <property type="match status" value="1"/>
</dbReference>
<dbReference type="InterPro" id="IPR000073">
    <property type="entry name" value="AB_hydrolase_1"/>
</dbReference>
<accession>A0ABQ3GT18</accession>
<feature type="signal peptide" evidence="1">
    <location>
        <begin position="1"/>
        <end position="18"/>
    </location>
</feature>
<dbReference type="EMBL" id="BMZR01000002">
    <property type="protein sequence ID" value="GHD31745.1"/>
    <property type="molecule type" value="Genomic_DNA"/>
</dbReference>
<dbReference type="InterPro" id="IPR029058">
    <property type="entry name" value="AB_hydrolase_fold"/>
</dbReference>
<dbReference type="PRINTS" id="PR00412">
    <property type="entry name" value="EPOXHYDRLASE"/>
</dbReference>
<sequence length="314" mass="34389">MTLLRTSLAALLTLSVVGCTTPNSFTVATTQKLVQYERNKSDLETKAMTLASGEQMTYLEGGNLAGEPLLLIHGFGGNKDNFTRIADKLGDYHLIVPDLLGFGNSSKPSEADYRADAQAKRLHELLQAKGLASAIHVGGNSMGGAISVAYAAMYPNSVKSLWLLDSGGFWSAETQREFKASDLDNSPLLIDNTEEYFAMYKTVMYKPPYVPKSVQAVFAQESIANRALNTKILKQIIEDNVEARAKVVAQYNIPTLIVWGEEDKVIKPETAEIMSELMPQAQVIMMSEVGHVPMVEAVEDTAKDYKAFRAGLKK</sequence>
<keyword evidence="4" id="KW-1185">Reference proteome</keyword>
<comment type="caution">
    <text evidence="3">The sequence shown here is derived from an EMBL/GenBank/DDBJ whole genome shotgun (WGS) entry which is preliminary data.</text>
</comment>
<dbReference type="InterPro" id="IPR000639">
    <property type="entry name" value="Epox_hydrolase-like"/>
</dbReference>
<proteinExistence type="predicted"/>
<dbReference type="PRINTS" id="PR00111">
    <property type="entry name" value="ABHYDROLASE"/>
</dbReference>
<organism evidence="3 4">
    <name type="scientific">Psychrobacter glaciei</name>
    <dbReference type="NCBI Taxonomy" id="619771"/>
    <lineage>
        <taxon>Bacteria</taxon>
        <taxon>Pseudomonadati</taxon>
        <taxon>Pseudomonadota</taxon>
        <taxon>Gammaproteobacteria</taxon>
        <taxon>Moraxellales</taxon>
        <taxon>Moraxellaceae</taxon>
        <taxon>Psychrobacter</taxon>
    </lineage>
</organism>
<dbReference type="Proteomes" id="UP000610203">
    <property type="component" value="Unassembled WGS sequence"/>
</dbReference>
<name>A0ABQ3GT18_9GAMM</name>
<reference evidence="4" key="1">
    <citation type="journal article" date="2019" name="Int. J. Syst. Evol. Microbiol.">
        <title>The Global Catalogue of Microorganisms (GCM) 10K type strain sequencing project: providing services to taxonomists for standard genome sequencing and annotation.</title>
        <authorList>
            <consortium name="The Broad Institute Genomics Platform"/>
            <consortium name="The Broad Institute Genome Sequencing Center for Infectious Disease"/>
            <person name="Wu L."/>
            <person name="Ma J."/>
        </authorList>
    </citation>
    <scope>NUCLEOTIDE SEQUENCE [LARGE SCALE GENOMIC DNA]</scope>
    <source>
        <strain evidence="4">KCTC 42280</strain>
    </source>
</reference>
<dbReference type="PANTHER" id="PTHR43798:SF33">
    <property type="entry name" value="HYDROLASE, PUTATIVE (AFU_ORTHOLOGUE AFUA_2G14860)-RELATED"/>
    <property type="match status" value="1"/>
</dbReference>
<feature type="chain" id="PRO_5045747687" evidence="1">
    <location>
        <begin position="19"/>
        <end position="314"/>
    </location>
</feature>
<dbReference type="Pfam" id="PF00561">
    <property type="entry name" value="Abhydrolase_1"/>
    <property type="match status" value="1"/>
</dbReference>
<dbReference type="SUPFAM" id="SSF53474">
    <property type="entry name" value="alpha/beta-Hydrolases"/>
    <property type="match status" value="1"/>
</dbReference>
<feature type="domain" description="AB hydrolase-1" evidence="2">
    <location>
        <begin position="68"/>
        <end position="296"/>
    </location>
</feature>
<protein>
    <submittedName>
        <fullName evidence="3">Lipase</fullName>
    </submittedName>
</protein>